<feature type="compositionally biased region" description="Low complexity" evidence="1">
    <location>
        <begin position="302"/>
        <end position="325"/>
    </location>
</feature>
<feature type="region of interest" description="Disordered" evidence="1">
    <location>
        <begin position="301"/>
        <end position="325"/>
    </location>
</feature>
<organism evidence="3 4">
    <name type="scientific">Nakamurella aerolata</name>
    <dbReference type="NCBI Taxonomy" id="1656892"/>
    <lineage>
        <taxon>Bacteria</taxon>
        <taxon>Bacillati</taxon>
        <taxon>Actinomycetota</taxon>
        <taxon>Actinomycetes</taxon>
        <taxon>Nakamurellales</taxon>
        <taxon>Nakamurellaceae</taxon>
        <taxon>Nakamurella</taxon>
    </lineage>
</organism>
<comment type="caution">
    <text evidence="3">The sequence shown here is derived from an EMBL/GenBank/DDBJ whole genome shotgun (WGS) entry which is preliminary data.</text>
</comment>
<feature type="signal peptide" evidence="2">
    <location>
        <begin position="1"/>
        <end position="29"/>
    </location>
</feature>
<keyword evidence="2" id="KW-0732">Signal</keyword>
<dbReference type="EMBL" id="JABEND010000001">
    <property type="protein sequence ID" value="NNG34269.1"/>
    <property type="molecule type" value="Genomic_DNA"/>
</dbReference>
<evidence type="ECO:0000256" key="1">
    <source>
        <dbReference type="SAM" id="MobiDB-lite"/>
    </source>
</evidence>
<name>A0A849A0V1_9ACTN</name>
<evidence type="ECO:0000313" key="4">
    <source>
        <dbReference type="Proteomes" id="UP000562984"/>
    </source>
</evidence>
<gene>
    <name evidence="3" type="ORF">HKD39_00740</name>
</gene>
<dbReference type="Proteomes" id="UP000562984">
    <property type="component" value="Unassembled WGS sequence"/>
</dbReference>
<feature type="chain" id="PRO_5032862129" evidence="2">
    <location>
        <begin position="30"/>
        <end position="325"/>
    </location>
</feature>
<keyword evidence="4" id="KW-1185">Reference proteome</keyword>
<proteinExistence type="predicted"/>
<protein>
    <submittedName>
        <fullName evidence="3">Uncharacterized protein</fullName>
    </submittedName>
</protein>
<dbReference type="AlphaFoldDB" id="A0A849A0V1"/>
<sequence length="325" mass="31993">MRKAILSAATAGVVAIGAGITFSVLPAQAALVTYCDGEASSVTVPGDLAVAKGKSCTLSDATVNGNVRIAADANLLLSNSTVNGNTTVASNGYLSADTVTFTGVVSSNSGFGVDSIASDLQGGYRGKVVTGGTEEGYLLASDGTKVKNIVVTTGIVDLSDSTVAGVVSNTGGDLVDVRNSVINGALTVASTANGSVVCDSEVYGAAAYDGNGSAVQLGTGSVSPCTSSNYFDKDVTISNTKGSVEVNDNIIRGNLSGDGNDPAPTGAGNRVRGEVSGQFADLQPAAAKAQARMALPQRAAEAKAGNAKRAASAEKAAVAAGPAFG</sequence>
<evidence type="ECO:0000313" key="3">
    <source>
        <dbReference type="EMBL" id="NNG34269.1"/>
    </source>
</evidence>
<dbReference type="RefSeq" id="WP_171197935.1">
    <property type="nucleotide sequence ID" value="NZ_JABEND010000001.1"/>
</dbReference>
<evidence type="ECO:0000256" key="2">
    <source>
        <dbReference type="SAM" id="SignalP"/>
    </source>
</evidence>
<reference evidence="3 4" key="1">
    <citation type="submission" date="2020-05" db="EMBL/GenBank/DDBJ databases">
        <title>Nakamurella sp. DB0629 isolated from air conditioner.</title>
        <authorList>
            <person name="Kim D.H."/>
            <person name="Kim D.-U."/>
        </authorList>
    </citation>
    <scope>NUCLEOTIDE SEQUENCE [LARGE SCALE GENOMIC DNA]</scope>
    <source>
        <strain evidence="3 4">DB0629</strain>
    </source>
</reference>
<accession>A0A849A0V1</accession>